<feature type="compositionally biased region" description="Polar residues" evidence="7">
    <location>
        <begin position="444"/>
        <end position="456"/>
    </location>
</feature>
<keyword evidence="4" id="KW-0371">Homeobox</keyword>
<dbReference type="InterPro" id="IPR009635">
    <property type="entry name" value="NPDC1"/>
</dbReference>
<evidence type="ECO:0000256" key="7">
    <source>
        <dbReference type="SAM" id="MobiDB-lite"/>
    </source>
</evidence>
<dbReference type="InterPro" id="IPR000327">
    <property type="entry name" value="POU_dom"/>
</dbReference>
<keyword evidence="8" id="KW-0472">Membrane</keyword>
<evidence type="ECO:0000256" key="8">
    <source>
        <dbReference type="SAM" id="Phobius"/>
    </source>
</evidence>
<evidence type="ECO:0000256" key="2">
    <source>
        <dbReference type="ARBA" id="ARBA00023015"/>
    </source>
</evidence>
<dbReference type="InterPro" id="IPR013847">
    <property type="entry name" value="POU"/>
</dbReference>
<evidence type="ECO:0000259" key="9">
    <source>
        <dbReference type="PROSITE" id="PS51179"/>
    </source>
</evidence>
<evidence type="ECO:0000256" key="3">
    <source>
        <dbReference type="ARBA" id="ARBA00023125"/>
    </source>
</evidence>
<dbReference type="OrthoDB" id="6159439at2759"/>
<dbReference type="Pfam" id="PF06809">
    <property type="entry name" value="NPDC1"/>
    <property type="match status" value="1"/>
</dbReference>
<reference evidence="10" key="1">
    <citation type="journal article" date="2004" name="Nature">
        <title>Genome duplication in the teleost fish Tetraodon nigroviridis reveals the early vertebrate proto-karyotype.</title>
        <authorList>
            <person name="Jaillon O."/>
            <person name="Aury J.-M."/>
            <person name="Brunet F."/>
            <person name="Petit J.-L."/>
            <person name="Stange-Thomann N."/>
            <person name="Mauceli E."/>
            <person name="Bouneau L."/>
            <person name="Fischer C."/>
            <person name="Ozouf-Costaz C."/>
            <person name="Bernot A."/>
            <person name="Nicaud S."/>
            <person name="Jaffe D."/>
            <person name="Fisher S."/>
            <person name="Lutfalla G."/>
            <person name="Dossat C."/>
            <person name="Segurens B."/>
            <person name="Dasilva C."/>
            <person name="Salanoubat M."/>
            <person name="Levy M."/>
            <person name="Boudet N."/>
            <person name="Castellano S."/>
            <person name="Anthouard V."/>
            <person name="Jubin C."/>
            <person name="Castelli V."/>
            <person name="Katinka M."/>
            <person name="Vacherie B."/>
            <person name="Biemont C."/>
            <person name="Skalli Z."/>
            <person name="Cattolico L."/>
            <person name="Poulain J."/>
            <person name="De Berardinis V."/>
            <person name="Cruaud C."/>
            <person name="Duprat S."/>
            <person name="Brottier P."/>
            <person name="Coutanceau J.-P."/>
            <person name="Gouzy J."/>
            <person name="Parra G."/>
            <person name="Lardier G."/>
            <person name="Chapple C."/>
            <person name="McKernan K.J."/>
            <person name="McEwan P."/>
            <person name="Bosak S."/>
            <person name="Kellis M."/>
            <person name="Volff J.-N."/>
            <person name="Guigo R."/>
            <person name="Zody M.C."/>
            <person name="Mesirov J."/>
            <person name="Lindblad-Toh K."/>
            <person name="Birren B."/>
            <person name="Nusbaum C."/>
            <person name="Kahn D."/>
            <person name="Robinson-Rechavi M."/>
            <person name="Laudet V."/>
            <person name="Schachter V."/>
            <person name="Quetier F."/>
            <person name="Saurin W."/>
            <person name="Scarpelli C."/>
            <person name="Wincker P."/>
            <person name="Lander E.S."/>
            <person name="Weissenbach J."/>
            <person name="Roest Crollius H."/>
        </authorList>
    </citation>
    <scope>NUCLEOTIDE SEQUENCE [LARGE SCALE GENOMIC DNA]</scope>
</reference>
<reference evidence="10" key="2">
    <citation type="submission" date="2004-02" db="EMBL/GenBank/DDBJ databases">
        <authorList>
            <consortium name="Genoscope"/>
            <consortium name="Whitehead Institute Centre for Genome Research"/>
        </authorList>
    </citation>
    <scope>NUCLEOTIDE SEQUENCE</scope>
</reference>
<accession>Q4S361</accession>
<comment type="subcellular location">
    <subcellularLocation>
        <location evidence="1">Nucleus</location>
    </subcellularLocation>
</comment>
<evidence type="ECO:0000256" key="5">
    <source>
        <dbReference type="ARBA" id="ARBA00023163"/>
    </source>
</evidence>
<comment type="caution">
    <text evidence="10">The sequence shown here is derived from an EMBL/GenBank/DDBJ whole genome shotgun (WGS) entry which is preliminary data.</text>
</comment>
<organism evidence="10">
    <name type="scientific">Tetraodon nigroviridis</name>
    <name type="common">Spotted green pufferfish</name>
    <name type="synonym">Chelonodon nigroviridis</name>
    <dbReference type="NCBI Taxonomy" id="99883"/>
    <lineage>
        <taxon>Eukaryota</taxon>
        <taxon>Metazoa</taxon>
        <taxon>Chordata</taxon>
        <taxon>Craniata</taxon>
        <taxon>Vertebrata</taxon>
        <taxon>Euteleostomi</taxon>
        <taxon>Actinopterygii</taxon>
        <taxon>Neopterygii</taxon>
        <taxon>Teleostei</taxon>
        <taxon>Neoteleostei</taxon>
        <taxon>Acanthomorphata</taxon>
        <taxon>Eupercaria</taxon>
        <taxon>Tetraodontiformes</taxon>
        <taxon>Tetradontoidea</taxon>
        <taxon>Tetraodontidae</taxon>
        <taxon>Tetraodon</taxon>
    </lineage>
</organism>
<feature type="compositionally biased region" description="Pro residues" evidence="7">
    <location>
        <begin position="161"/>
        <end position="170"/>
    </location>
</feature>
<feature type="region of interest" description="Disordered" evidence="7">
    <location>
        <begin position="595"/>
        <end position="677"/>
    </location>
</feature>
<dbReference type="PRINTS" id="PR00028">
    <property type="entry name" value="POUDOMAIN"/>
</dbReference>
<dbReference type="GO" id="GO:0000978">
    <property type="term" value="F:RNA polymerase II cis-regulatory region sequence-specific DNA binding"/>
    <property type="evidence" value="ECO:0007669"/>
    <property type="project" value="TreeGrafter"/>
</dbReference>
<dbReference type="InterPro" id="IPR010982">
    <property type="entry name" value="Lambda_DNA-bd_dom_sf"/>
</dbReference>
<name>Q4S361_TETNG</name>
<dbReference type="PROSITE" id="PS00035">
    <property type="entry name" value="POU_1"/>
    <property type="match status" value="1"/>
</dbReference>
<dbReference type="EMBL" id="CAAE01014752">
    <property type="protein sequence ID" value="CAG04921.1"/>
    <property type="molecule type" value="Genomic_DNA"/>
</dbReference>
<dbReference type="GO" id="GO:0005634">
    <property type="term" value="C:nucleus"/>
    <property type="evidence" value="ECO:0007669"/>
    <property type="project" value="UniProtKB-SubCell"/>
</dbReference>
<keyword evidence="6" id="KW-0539">Nucleus</keyword>
<dbReference type="GO" id="GO:0000981">
    <property type="term" value="F:DNA-binding transcription factor activity, RNA polymerase II-specific"/>
    <property type="evidence" value="ECO:0007669"/>
    <property type="project" value="TreeGrafter"/>
</dbReference>
<feature type="transmembrane region" description="Helical" evidence="8">
    <location>
        <begin position="190"/>
        <end position="214"/>
    </location>
</feature>
<dbReference type="PROSITE" id="PS00465">
    <property type="entry name" value="POU_2"/>
    <property type="match status" value="1"/>
</dbReference>
<protein>
    <submittedName>
        <fullName evidence="10">(spotted green pufferfish) hypothetical protein</fullName>
    </submittedName>
</protein>
<dbReference type="AlphaFoldDB" id="Q4S361"/>
<proteinExistence type="predicted"/>
<dbReference type="Gene3D" id="1.10.260.40">
    <property type="entry name" value="lambda repressor-like DNA-binding domains"/>
    <property type="match status" value="1"/>
</dbReference>
<sequence>MICREHGIAGLDLPPPAAAINAPLPHTVNKKDARTAGVLRPLRPLFGLIGGERGWTLHQRAPPTRETLDQRLGVIVVMVTEVIVVLCAEARLSISDVFLLHPPSGQSTFFADSDEEIDLLQAAFAQQVTQVQPGKQADAPPGALKSQSGGARHANTAAPLPDTPTPPPKPTEAVDRGGPHVAPTLNKDQAFIIIVSVCVVVGATAVIVATVCYVESQKGSRLAGKADFPSFGGVGVPAATDTSMGDKTLAQSAQMFHYQHRKQQMLSVGPHKPEQNAREAEMTSDEEEVGGDFTVYECPGLAPDVVVGACRAGPLLQQGRFGGITPASAQTFFPFPPVAADYRGPDPQAGDFGQPKHWYPFAASEYIGQVPGVTAATQPANLSPPIAETREQIKLPAVKLEKDTGEDYSAELKLQQYPTPPASSAMSHGVFYSPAWNPTFWPGMSQTTPPSAHAQNPPTPSGSSPSLSPSPPCSGLPGSVFFGGTATHAAGGPAASSTRSTGSSSGGCSDSEEENLTTEELEQFAKELKHKRITLGFTQADVGLALGLRPPEHHHVCLAGKMFSQTTICRFEALQLSFKNMCKLKPLLQKWLNEAETSENPQDPARQGSVPQDCRSPGRVSADVQGGARVRGHPEEEAPHQPGGRRALRPGGLLHQVSQAQHAGDHAHLGRPGPGERRGARVVLQPPAEGQAPALPLDQHCEGQFYEQSPSPVNMAPSPIATQGYPAPSYPPAPPPTLYVPQLHRADVLKQSLHPGLVGHLSG</sequence>
<keyword evidence="3" id="KW-0238">DNA-binding</keyword>
<keyword evidence="5" id="KW-0804">Transcription</keyword>
<evidence type="ECO:0000256" key="1">
    <source>
        <dbReference type="ARBA" id="ARBA00004123"/>
    </source>
</evidence>
<feature type="region of interest" description="Disordered" evidence="7">
    <location>
        <begin position="131"/>
        <end position="181"/>
    </location>
</feature>
<gene>
    <name evidence="10" type="ORF">GSTENG00024779001</name>
</gene>
<dbReference type="SMART" id="SM00352">
    <property type="entry name" value="POU"/>
    <property type="match status" value="1"/>
</dbReference>
<dbReference type="FunFam" id="1.10.260.40:FF:000007">
    <property type="entry name" value="POU domain protein"/>
    <property type="match status" value="1"/>
</dbReference>
<feature type="compositionally biased region" description="Low complexity" evidence="7">
    <location>
        <begin position="642"/>
        <end position="654"/>
    </location>
</feature>
<dbReference type="SUPFAM" id="SSF47413">
    <property type="entry name" value="lambda repressor-like DNA-binding domains"/>
    <property type="match status" value="1"/>
</dbReference>
<feature type="compositionally biased region" description="Basic and acidic residues" evidence="7">
    <location>
        <begin position="663"/>
        <end position="677"/>
    </location>
</feature>
<keyword evidence="8" id="KW-0812">Transmembrane</keyword>
<feature type="region of interest" description="Disordered" evidence="7">
    <location>
        <begin position="443"/>
        <end position="518"/>
    </location>
</feature>
<dbReference type="InterPro" id="IPR050255">
    <property type="entry name" value="POU_domain_TF"/>
</dbReference>
<dbReference type="PANTHER" id="PTHR11636">
    <property type="entry name" value="POU DOMAIN"/>
    <property type="match status" value="1"/>
</dbReference>
<dbReference type="PANTHER" id="PTHR11636:SF128">
    <property type="entry name" value="POU DOMAIN PROTEIN-RELATED"/>
    <property type="match status" value="1"/>
</dbReference>
<evidence type="ECO:0000256" key="4">
    <source>
        <dbReference type="ARBA" id="ARBA00023155"/>
    </source>
</evidence>
<dbReference type="Pfam" id="PF00157">
    <property type="entry name" value="Pou"/>
    <property type="match status" value="1"/>
</dbReference>
<feature type="domain" description="POU-specific" evidence="9">
    <location>
        <begin position="513"/>
        <end position="596"/>
    </location>
</feature>
<evidence type="ECO:0000256" key="6">
    <source>
        <dbReference type="ARBA" id="ARBA00023242"/>
    </source>
</evidence>
<dbReference type="GO" id="GO:0016020">
    <property type="term" value="C:membrane"/>
    <property type="evidence" value="ECO:0007669"/>
    <property type="project" value="InterPro"/>
</dbReference>
<keyword evidence="2" id="KW-0805">Transcription regulation</keyword>
<keyword evidence="8" id="KW-1133">Transmembrane helix</keyword>
<evidence type="ECO:0000313" key="10">
    <source>
        <dbReference type="EMBL" id="CAG04921.1"/>
    </source>
</evidence>
<dbReference type="KEGG" id="tng:GSTEN00024779G001"/>
<feature type="compositionally biased region" description="Low complexity" evidence="7">
    <location>
        <begin position="475"/>
        <end position="509"/>
    </location>
</feature>
<dbReference type="PROSITE" id="PS51179">
    <property type="entry name" value="POU_3"/>
    <property type="match status" value="1"/>
</dbReference>